<gene>
    <name evidence="1" type="ORF">C12CBH8_12160</name>
</gene>
<dbReference type="Proteomes" id="UP000593890">
    <property type="component" value="Chromosome"/>
</dbReference>
<dbReference type="KEGG" id="sman:C12CBH8_12160"/>
<organism evidence="1 2">
    <name type="scientific">Solibaculum mannosilyticum</name>
    <dbReference type="NCBI Taxonomy" id="2780922"/>
    <lineage>
        <taxon>Bacteria</taxon>
        <taxon>Bacillati</taxon>
        <taxon>Bacillota</taxon>
        <taxon>Clostridia</taxon>
        <taxon>Eubacteriales</taxon>
        <taxon>Oscillospiraceae</taxon>
        <taxon>Solibaculum</taxon>
    </lineage>
</organism>
<evidence type="ECO:0000313" key="1">
    <source>
        <dbReference type="EMBL" id="BCI60577.1"/>
    </source>
</evidence>
<sequence length="173" mass="20451">MAKRKSLILVIIMILLALNLSSCHYHGYLPLPKPDQMILHYKTGEEKQFSPNDEQFEALFECVSTDLWIIGSSPIYCACYHEGEEYRWQQEDYLRLVYNQETTLIEPYQEIPEGLTVTSIIFTPNANWEEYDCNPNERYYLETPDEMFKSYFDTSDKNAPYYPPLAELFDQLK</sequence>
<name>A0A7I8D1A4_9FIRM</name>
<dbReference type="EMBL" id="AP023321">
    <property type="protein sequence ID" value="BCI60577.1"/>
    <property type="molecule type" value="Genomic_DNA"/>
</dbReference>
<accession>A0A7I8D1A4</accession>
<protein>
    <submittedName>
        <fullName evidence="1">Uncharacterized protein</fullName>
    </submittedName>
</protein>
<reference evidence="2" key="1">
    <citation type="submission" date="2020-07" db="EMBL/GenBank/DDBJ databases">
        <title>Complete genome sequencing of Clostridia bacterium strain 12CBH8.</title>
        <authorList>
            <person name="Sakamoto M."/>
            <person name="Murakami T."/>
            <person name="Mori H."/>
        </authorList>
    </citation>
    <scope>NUCLEOTIDE SEQUENCE [LARGE SCALE GENOMIC DNA]</scope>
    <source>
        <strain evidence="2">12CBH8</strain>
    </source>
</reference>
<keyword evidence="2" id="KW-1185">Reference proteome</keyword>
<dbReference type="RefSeq" id="WP_215532770.1">
    <property type="nucleotide sequence ID" value="NZ_AP023321.1"/>
</dbReference>
<proteinExistence type="predicted"/>
<evidence type="ECO:0000313" key="2">
    <source>
        <dbReference type="Proteomes" id="UP000593890"/>
    </source>
</evidence>
<dbReference type="AlphaFoldDB" id="A0A7I8D1A4"/>